<evidence type="ECO:0008006" key="3">
    <source>
        <dbReference type="Google" id="ProtNLM"/>
    </source>
</evidence>
<gene>
    <name evidence="1" type="ORF">A3Q56_07876</name>
</gene>
<name>A0A177AT53_9BILA</name>
<proteinExistence type="predicted"/>
<dbReference type="Gene3D" id="3.40.50.1820">
    <property type="entry name" value="alpha/beta hydrolase"/>
    <property type="match status" value="1"/>
</dbReference>
<sequence>MIKEFEDNGYESGINLGGLSYDFRRNPNADFSRNLRKIVKMYYEVNKRKCTLIAYKYGGLMTLHSIASNKKYYETYVENIILISVPFGGQYSSIYEMETDAVLDSNIPSLLIYNGKKVLRDWESTLFSYLNHKHPEMNNVIYQKDTSSYTYVEFMKSLHPDIIEIIENNNLKYDKIFEYMSNNNQIKLACVTGKSTTFSTPGSVSVSSQVFSYNRIDGDGLTDIK</sequence>
<dbReference type="EMBL" id="LWCA01001856">
    <property type="protein sequence ID" value="OAF64414.1"/>
    <property type="molecule type" value="Genomic_DNA"/>
</dbReference>
<dbReference type="Proteomes" id="UP000078046">
    <property type="component" value="Unassembled WGS sequence"/>
</dbReference>
<dbReference type="GO" id="GO:0008374">
    <property type="term" value="F:O-acyltransferase activity"/>
    <property type="evidence" value="ECO:0007669"/>
    <property type="project" value="InterPro"/>
</dbReference>
<dbReference type="PANTHER" id="PTHR11440">
    <property type="entry name" value="LECITHIN-CHOLESTEROL ACYLTRANSFERASE-RELATED"/>
    <property type="match status" value="1"/>
</dbReference>
<evidence type="ECO:0000313" key="1">
    <source>
        <dbReference type="EMBL" id="OAF64414.1"/>
    </source>
</evidence>
<evidence type="ECO:0000313" key="2">
    <source>
        <dbReference type="Proteomes" id="UP000078046"/>
    </source>
</evidence>
<accession>A0A177AT53</accession>
<keyword evidence="2" id="KW-1185">Reference proteome</keyword>
<dbReference type="InterPro" id="IPR003386">
    <property type="entry name" value="LACT/PDAT_acylTrfase"/>
</dbReference>
<comment type="caution">
    <text evidence="1">The sequence shown here is derived from an EMBL/GenBank/DDBJ whole genome shotgun (WGS) entry which is preliminary data.</text>
</comment>
<protein>
    <recommendedName>
        <fullName evidence="3">Serine aminopeptidase S33 domain-containing protein</fullName>
    </recommendedName>
</protein>
<feature type="non-terminal residue" evidence="1">
    <location>
        <position position="225"/>
    </location>
</feature>
<dbReference type="GO" id="GO:0006629">
    <property type="term" value="P:lipid metabolic process"/>
    <property type="evidence" value="ECO:0007669"/>
    <property type="project" value="InterPro"/>
</dbReference>
<dbReference type="InterPro" id="IPR029058">
    <property type="entry name" value="AB_hydrolase_fold"/>
</dbReference>
<organism evidence="1 2">
    <name type="scientific">Intoshia linei</name>
    <dbReference type="NCBI Taxonomy" id="1819745"/>
    <lineage>
        <taxon>Eukaryota</taxon>
        <taxon>Metazoa</taxon>
        <taxon>Spiralia</taxon>
        <taxon>Lophotrochozoa</taxon>
        <taxon>Mesozoa</taxon>
        <taxon>Orthonectida</taxon>
        <taxon>Rhopaluridae</taxon>
        <taxon>Intoshia</taxon>
    </lineage>
</organism>
<dbReference type="AlphaFoldDB" id="A0A177AT53"/>
<dbReference type="SUPFAM" id="SSF53474">
    <property type="entry name" value="alpha/beta-Hydrolases"/>
    <property type="match status" value="1"/>
</dbReference>
<reference evidence="1 2" key="1">
    <citation type="submission" date="2016-04" db="EMBL/GenBank/DDBJ databases">
        <title>The genome of Intoshia linei affirms orthonectids as highly simplified spiralians.</title>
        <authorList>
            <person name="Mikhailov K.V."/>
            <person name="Slusarev G.S."/>
            <person name="Nikitin M.A."/>
            <person name="Logacheva M.D."/>
            <person name="Penin A."/>
            <person name="Aleoshin V."/>
            <person name="Panchin Y.V."/>
        </authorList>
    </citation>
    <scope>NUCLEOTIDE SEQUENCE [LARGE SCALE GENOMIC DNA]</scope>
    <source>
        <strain evidence="1">Intl2013</strain>
        <tissue evidence="1">Whole animal</tissue>
    </source>
</reference>
<dbReference type="Pfam" id="PF02450">
    <property type="entry name" value="LCAT"/>
    <property type="match status" value="1"/>
</dbReference>